<dbReference type="AlphaFoldDB" id="K9XRR5"/>
<dbReference type="PANTHER" id="PTHR12526">
    <property type="entry name" value="GLYCOSYLTRANSFERASE"/>
    <property type="match status" value="1"/>
</dbReference>
<dbReference type="eggNOG" id="COG0438">
    <property type="taxonomic scope" value="Bacteria"/>
</dbReference>
<dbReference type="Pfam" id="PF00534">
    <property type="entry name" value="Glycos_transf_1"/>
    <property type="match status" value="1"/>
</dbReference>
<feature type="domain" description="Glycosyl transferase family 1" evidence="1">
    <location>
        <begin position="191"/>
        <end position="349"/>
    </location>
</feature>
<protein>
    <submittedName>
        <fullName evidence="3">Glycosyl transferase group 1</fullName>
    </submittedName>
</protein>
<name>K9XRR5_STAC7</name>
<dbReference type="InterPro" id="IPR001296">
    <property type="entry name" value="Glyco_trans_1"/>
</dbReference>
<dbReference type="SUPFAM" id="SSF53756">
    <property type="entry name" value="UDP-Glycosyltransferase/glycogen phosphorylase"/>
    <property type="match status" value="1"/>
</dbReference>
<dbReference type="PATRIC" id="fig|111780.3.peg.814"/>
<gene>
    <name evidence="3" type="ordered locus">Sta7437_0781</name>
</gene>
<dbReference type="KEGG" id="scs:Sta7437_0781"/>
<dbReference type="OrthoDB" id="516698at2"/>
<dbReference type="STRING" id="111780.Sta7437_0781"/>
<sequence length="374" mass="42349">MKICIVTHKLIKGDGQGRVNYEIASAAIRNGYQVTLIATQIDSKLQNHPLVEWVYIPVKIFPSVFLRNLAFSWQSTKWLKTYRKNLDIVVINGAINSFPADINIAHFVHSSWLQSPFHISKQRKNLYGFYQWFYTFLNSYWEKRSFAIAKLVVAVSKKVKDELIEIGVPSEKIQVIFNGVDLEEFSPGYVKRQKIVLPENVTLAMFAGDIRTNRKNLDTVLKALVELPNLHLAVLGNVQNSPYPKMAEDLGISQRVHFLGYRVDVAQIMQTVDMFVFPSRYEACTLVLLEAIASGLPVITAKITGGSEVITSECGILLNSTEDVSELSKALERLTSDRNLREQMGKAGRAIAEQHSWESKAERYLHLFEELIAS</sequence>
<keyword evidence="3" id="KW-0808">Transferase</keyword>
<feature type="domain" description="Glycosyltransferase subfamily 4-like N-terminal" evidence="2">
    <location>
        <begin position="14"/>
        <end position="184"/>
    </location>
</feature>
<evidence type="ECO:0000313" key="4">
    <source>
        <dbReference type="Proteomes" id="UP000010473"/>
    </source>
</evidence>
<dbReference type="Gene3D" id="3.40.50.2000">
    <property type="entry name" value="Glycogen Phosphorylase B"/>
    <property type="match status" value="2"/>
</dbReference>
<dbReference type="GO" id="GO:0016757">
    <property type="term" value="F:glycosyltransferase activity"/>
    <property type="evidence" value="ECO:0007669"/>
    <property type="project" value="InterPro"/>
</dbReference>
<dbReference type="Proteomes" id="UP000010473">
    <property type="component" value="Chromosome"/>
</dbReference>
<evidence type="ECO:0000313" key="3">
    <source>
        <dbReference type="EMBL" id="AFZ34372.1"/>
    </source>
</evidence>
<accession>K9XRR5</accession>
<evidence type="ECO:0000259" key="2">
    <source>
        <dbReference type="Pfam" id="PF13439"/>
    </source>
</evidence>
<dbReference type="Pfam" id="PF13439">
    <property type="entry name" value="Glyco_transf_4"/>
    <property type="match status" value="1"/>
</dbReference>
<organism evidence="3 4">
    <name type="scientific">Stanieria cyanosphaera (strain ATCC 29371 / PCC 7437)</name>
    <dbReference type="NCBI Taxonomy" id="111780"/>
    <lineage>
        <taxon>Bacteria</taxon>
        <taxon>Bacillati</taxon>
        <taxon>Cyanobacteriota</taxon>
        <taxon>Cyanophyceae</taxon>
        <taxon>Pleurocapsales</taxon>
        <taxon>Dermocarpellaceae</taxon>
        <taxon>Stanieria</taxon>
    </lineage>
</organism>
<evidence type="ECO:0000259" key="1">
    <source>
        <dbReference type="Pfam" id="PF00534"/>
    </source>
</evidence>
<dbReference type="InterPro" id="IPR028098">
    <property type="entry name" value="Glyco_trans_4-like_N"/>
</dbReference>
<reference evidence="4" key="1">
    <citation type="journal article" date="2013" name="Proc. Natl. Acad. Sci. U.S.A.">
        <title>Improving the coverage of the cyanobacterial phylum using diversity-driven genome sequencing.</title>
        <authorList>
            <person name="Shih P.M."/>
            <person name="Wu D."/>
            <person name="Latifi A."/>
            <person name="Axen S.D."/>
            <person name="Fewer D.P."/>
            <person name="Talla E."/>
            <person name="Calteau A."/>
            <person name="Cai F."/>
            <person name="Tandeau de Marsac N."/>
            <person name="Rippka R."/>
            <person name="Herdman M."/>
            <person name="Sivonen K."/>
            <person name="Coursin T."/>
            <person name="Laurent T."/>
            <person name="Goodwin L."/>
            <person name="Nolan M."/>
            <person name="Davenport K.W."/>
            <person name="Han C.S."/>
            <person name="Rubin E.M."/>
            <person name="Eisen J.A."/>
            <person name="Woyke T."/>
            <person name="Gugger M."/>
            <person name="Kerfeld C.A."/>
        </authorList>
    </citation>
    <scope>NUCLEOTIDE SEQUENCE [LARGE SCALE GENOMIC DNA]</scope>
    <source>
        <strain evidence="4">ATCC 29371 / PCC 7437</strain>
    </source>
</reference>
<dbReference type="RefSeq" id="WP_015192045.1">
    <property type="nucleotide sequence ID" value="NC_019748.1"/>
</dbReference>
<dbReference type="EMBL" id="CP003653">
    <property type="protein sequence ID" value="AFZ34372.1"/>
    <property type="molecule type" value="Genomic_DNA"/>
</dbReference>
<proteinExistence type="predicted"/>
<dbReference type="HOGENOM" id="CLU_009583_2_5_3"/>
<dbReference type="CDD" id="cd03801">
    <property type="entry name" value="GT4_PimA-like"/>
    <property type="match status" value="1"/>
</dbReference>
<keyword evidence="4" id="KW-1185">Reference proteome</keyword>